<evidence type="ECO:0000313" key="4">
    <source>
        <dbReference type="Proteomes" id="UP000676169"/>
    </source>
</evidence>
<dbReference type="HAMAP" id="MF_00518">
    <property type="entry name" value="Deacylase_Dtd"/>
    <property type="match status" value="1"/>
</dbReference>
<dbReference type="GO" id="GO:0051500">
    <property type="term" value="F:D-tyrosyl-tRNA(Tyr) deacylase activity"/>
    <property type="evidence" value="ECO:0007669"/>
    <property type="project" value="TreeGrafter"/>
</dbReference>
<dbReference type="InterPro" id="IPR003732">
    <property type="entry name" value="Daa-tRNA_deacyls_DTD"/>
</dbReference>
<comment type="subunit">
    <text evidence="2">Homodimer.</text>
</comment>
<feature type="short sequence motif" description="Gly-cisPro motif, important for rejection of L-amino acids" evidence="2">
    <location>
        <begin position="138"/>
        <end position="139"/>
    </location>
</feature>
<dbReference type="EC" id="3.1.1.96" evidence="2"/>
<keyword evidence="4" id="KW-1185">Reference proteome</keyword>
<dbReference type="GO" id="GO:0019478">
    <property type="term" value="P:D-amino acid catabolic process"/>
    <property type="evidence" value="ECO:0007669"/>
    <property type="project" value="UniProtKB-UniRule"/>
</dbReference>
<dbReference type="NCBIfam" id="TIGR00256">
    <property type="entry name" value="D-aminoacyl-tRNA deacylase"/>
    <property type="match status" value="1"/>
</dbReference>
<dbReference type="EC" id="3.1.1.-" evidence="2"/>
<keyword evidence="2" id="KW-0963">Cytoplasm</keyword>
<keyword evidence="2" id="KW-0694">RNA-binding</keyword>
<evidence type="ECO:0000256" key="1">
    <source>
        <dbReference type="ARBA" id="ARBA00009673"/>
    </source>
</evidence>
<dbReference type="InterPro" id="IPR023509">
    <property type="entry name" value="DTD-like_sf"/>
</dbReference>
<keyword evidence="2" id="KW-0820">tRNA-binding</keyword>
<dbReference type="PANTHER" id="PTHR10472">
    <property type="entry name" value="D-TYROSYL-TRNA TYR DEACYLASE"/>
    <property type="match status" value="1"/>
</dbReference>
<gene>
    <name evidence="2 3" type="primary">dtd</name>
    <name evidence="3" type="ORF">KBB96_01855</name>
</gene>
<dbReference type="FunFam" id="3.50.80.10:FF:000001">
    <property type="entry name" value="D-aminoacyl-tRNA deacylase"/>
    <property type="match status" value="1"/>
</dbReference>
<dbReference type="Gene3D" id="3.50.80.10">
    <property type="entry name" value="D-tyrosyl-tRNA(Tyr) deacylase"/>
    <property type="match status" value="1"/>
</dbReference>
<name>A0A975J097_9BACT</name>
<dbReference type="AlphaFoldDB" id="A0A975J097"/>
<protein>
    <recommendedName>
        <fullName evidence="2">D-aminoacyl-tRNA deacylase</fullName>
        <shortName evidence="2">DTD</shortName>
        <ecNumber evidence="2">3.1.1.96</ecNumber>
    </recommendedName>
    <alternativeName>
        <fullName evidence="2">Gly-tRNA(Ala) deacylase</fullName>
        <ecNumber evidence="2">3.1.1.-</ecNumber>
    </alternativeName>
</protein>
<dbReference type="KEGG" id="lamb:KBB96_01855"/>
<dbReference type="PANTHER" id="PTHR10472:SF5">
    <property type="entry name" value="D-AMINOACYL-TRNA DEACYLASE 1"/>
    <property type="match status" value="1"/>
</dbReference>
<dbReference type="GO" id="GO:0005737">
    <property type="term" value="C:cytoplasm"/>
    <property type="evidence" value="ECO:0007669"/>
    <property type="project" value="UniProtKB-SubCell"/>
</dbReference>
<dbReference type="EMBL" id="CP073100">
    <property type="protein sequence ID" value="QUE51650.1"/>
    <property type="molecule type" value="Genomic_DNA"/>
</dbReference>
<dbReference type="GO" id="GO:0043908">
    <property type="term" value="F:Ser(Gly)-tRNA(Ala) hydrolase activity"/>
    <property type="evidence" value="ECO:0007669"/>
    <property type="project" value="UniProtKB-UniRule"/>
</dbReference>
<evidence type="ECO:0000256" key="2">
    <source>
        <dbReference type="HAMAP-Rule" id="MF_00518"/>
    </source>
</evidence>
<comment type="catalytic activity">
    <reaction evidence="2">
        <text>glycyl-tRNA(Ala) + H2O = tRNA(Ala) + glycine + H(+)</text>
        <dbReference type="Rhea" id="RHEA:53744"/>
        <dbReference type="Rhea" id="RHEA-COMP:9657"/>
        <dbReference type="Rhea" id="RHEA-COMP:13640"/>
        <dbReference type="ChEBI" id="CHEBI:15377"/>
        <dbReference type="ChEBI" id="CHEBI:15378"/>
        <dbReference type="ChEBI" id="CHEBI:57305"/>
        <dbReference type="ChEBI" id="CHEBI:78442"/>
        <dbReference type="ChEBI" id="CHEBI:78522"/>
    </reaction>
</comment>
<sequence length="150" mass="16071">MRAVVQRVLEASVRVDGHLVSHCGPGLLVLLGIEDGDGEEDAVWLAAKITAMRIFGDEEGKMNRSVIDCGGNLIVVSQFTLHASTKKGNRPSFIRAARPEISEPLYEGFCSLVEGHIGKPVGRGIFGADMKVALVNDGPVTIVMDSRAKE</sequence>
<accession>A0A975J097</accession>
<keyword evidence="2 3" id="KW-0378">Hydrolase</keyword>
<organism evidence="3 4">
    <name type="scientific">Luteolibacter ambystomatis</name>
    <dbReference type="NCBI Taxonomy" id="2824561"/>
    <lineage>
        <taxon>Bacteria</taxon>
        <taxon>Pseudomonadati</taxon>
        <taxon>Verrucomicrobiota</taxon>
        <taxon>Verrucomicrobiia</taxon>
        <taxon>Verrucomicrobiales</taxon>
        <taxon>Verrucomicrobiaceae</taxon>
        <taxon>Luteolibacter</taxon>
    </lineage>
</organism>
<comment type="function">
    <text evidence="2">An aminoacyl-tRNA editing enzyme that deacylates mischarged D-aminoacyl-tRNAs. Also deacylates mischarged glycyl-tRNA(Ala), protecting cells against glycine mischarging by AlaRS. Acts via tRNA-based rather than protein-based catalysis; rejects L-amino acids rather than detecting D-amino acids in the active site. By recycling D-aminoacyl-tRNA to D-amino acids and free tRNA molecules, this enzyme counteracts the toxicity associated with the formation of D-aminoacyl-tRNA entities in vivo and helps enforce protein L-homochirality.</text>
</comment>
<comment type="catalytic activity">
    <reaction evidence="2">
        <text>a D-aminoacyl-tRNA + H2O = a tRNA + a D-alpha-amino acid + H(+)</text>
        <dbReference type="Rhea" id="RHEA:13953"/>
        <dbReference type="Rhea" id="RHEA-COMP:10123"/>
        <dbReference type="Rhea" id="RHEA-COMP:10124"/>
        <dbReference type="ChEBI" id="CHEBI:15377"/>
        <dbReference type="ChEBI" id="CHEBI:15378"/>
        <dbReference type="ChEBI" id="CHEBI:59871"/>
        <dbReference type="ChEBI" id="CHEBI:78442"/>
        <dbReference type="ChEBI" id="CHEBI:79333"/>
        <dbReference type="EC" id="3.1.1.96"/>
    </reaction>
</comment>
<dbReference type="RefSeq" id="WP_211631789.1">
    <property type="nucleotide sequence ID" value="NZ_CP073100.1"/>
</dbReference>
<reference evidence="3" key="1">
    <citation type="submission" date="2021-04" db="EMBL/GenBank/DDBJ databases">
        <title>Luteolibacter sp. 32A isolated from the skin of an Anderson's salamander (Ambystoma andersonii).</title>
        <authorList>
            <person name="Spergser J."/>
            <person name="Busse H.-J."/>
        </authorList>
    </citation>
    <scope>NUCLEOTIDE SEQUENCE</scope>
    <source>
        <strain evidence="3">32A</strain>
    </source>
</reference>
<comment type="similarity">
    <text evidence="1 2">Belongs to the DTD family.</text>
</comment>
<proteinExistence type="inferred from homology"/>
<comment type="subcellular location">
    <subcellularLocation>
        <location evidence="2">Cytoplasm</location>
    </subcellularLocation>
</comment>
<evidence type="ECO:0000313" key="3">
    <source>
        <dbReference type="EMBL" id="QUE51650.1"/>
    </source>
</evidence>
<comment type="domain">
    <text evidence="2">A Gly-cisPro motif from one monomer fits into the active site of the other monomer to allow specific chiral rejection of L-amino acids.</text>
</comment>
<dbReference type="SUPFAM" id="SSF69500">
    <property type="entry name" value="DTD-like"/>
    <property type="match status" value="1"/>
</dbReference>
<dbReference type="GO" id="GO:0106026">
    <property type="term" value="F:Gly-tRNA(Ala) deacylase activity"/>
    <property type="evidence" value="ECO:0007669"/>
    <property type="project" value="UniProtKB-UniRule"/>
</dbReference>
<dbReference type="Proteomes" id="UP000676169">
    <property type="component" value="Chromosome"/>
</dbReference>
<dbReference type="Pfam" id="PF02580">
    <property type="entry name" value="Tyr_Deacylase"/>
    <property type="match status" value="1"/>
</dbReference>
<dbReference type="GO" id="GO:0000049">
    <property type="term" value="F:tRNA binding"/>
    <property type="evidence" value="ECO:0007669"/>
    <property type="project" value="UniProtKB-UniRule"/>
</dbReference>